<feature type="region of interest" description="Disordered" evidence="1">
    <location>
        <begin position="99"/>
        <end position="138"/>
    </location>
</feature>
<feature type="compositionally biased region" description="Low complexity" evidence="1">
    <location>
        <begin position="103"/>
        <end position="130"/>
    </location>
</feature>
<evidence type="ECO:0000256" key="1">
    <source>
        <dbReference type="SAM" id="MobiDB-lite"/>
    </source>
</evidence>
<evidence type="ECO:0000313" key="2">
    <source>
        <dbReference type="EMBL" id="MFB9467083.1"/>
    </source>
</evidence>
<sequence>MSLNEQERARTSEELWANLRLAGTTPEDVRTELDFDEQQLRAALAVEPPVRPQDVWLLRDHLEDLVRERGGTPVPYTVLTQRARLAASIWFPLRRSPRRRRGWAGAAGAAAEPGRRAAGSGAPRGVRPAGGVQGRAGR</sequence>
<evidence type="ECO:0000313" key="3">
    <source>
        <dbReference type="Proteomes" id="UP001589709"/>
    </source>
</evidence>
<organism evidence="2 3">
    <name type="scientific">Streptomyces cinereospinus</name>
    <dbReference type="NCBI Taxonomy" id="285561"/>
    <lineage>
        <taxon>Bacteria</taxon>
        <taxon>Bacillati</taxon>
        <taxon>Actinomycetota</taxon>
        <taxon>Actinomycetes</taxon>
        <taxon>Kitasatosporales</taxon>
        <taxon>Streptomycetaceae</taxon>
        <taxon>Streptomyces</taxon>
    </lineage>
</organism>
<reference evidence="2 3" key="1">
    <citation type="submission" date="2024-09" db="EMBL/GenBank/DDBJ databases">
        <authorList>
            <person name="Sun Q."/>
            <person name="Mori K."/>
        </authorList>
    </citation>
    <scope>NUCLEOTIDE SEQUENCE [LARGE SCALE GENOMIC DNA]</scope>
    <source>
        <strain evidence="2 3">JCM 6917</strain>
    </source>
</reference>
<proteinExistence type="predicted"/>
<dbReference type="Pfam" id="PF10078">
    <property type="entry name" value="DUF2316"/>
    <property type="match status" value="1"/>
</dbReference>
<name>A0ABV5N9W9_9ACTN</name>
<protein>
    <submittedName>
        <fullName evidence="2">DUF2316 family protein</fullName>
    </submittedName>
</protein>
<dbReference type="RefSeq" id="WP_381350200.1">
    <property type="nucleotide sequence ID" value="NZ_JBHMCY010000090.1"/>
</dbReference>
<dbReference type="EMBL" id="JBHMCY010000090">
    <property type="protein sequence ID" value="MFB9467083.1"/>
    <property type="molecule type" value="Genomic_DNA"/>
</dbReference>
<dbReference type="InterPro" id="IPR018757">
    <property type="entry name" value="DUF2316"/>
</dbReference>
<keyword evidence="3" id="KW-1185">Reference proteome</keyword>
<accession>A0ABV5N9W9</accession>
<dbReference type="Proteomes" id="UP001589709">
    <property type="component" value="Unassembled WGS sequence"/>
</dbReference>
<gene>
    <name evidence="2" type="ORF">ACFF45_31455</name>
</gene>
<comment type="caution">
    <text evidence="2">The sequence shown here is derived from an EMBL/GenBank/DDBJ whole genome shotgun (WGS) entry which is preliminary data.</text>
</comment>